<dbReference type="RefSeq" id="WP_286218998.1">
    <property type="nucleotide sequence ID" value="NZ_AP027729.1"/>
</dbReference>
<dbReference type="Pfam" id="PF06445">
    <property type="entry name" value="GyrI-like"/>
    <property type="match status" value="1"/>
</dbReference>
<evidence type="ECO:0000313" key="2">
    <source>
        <dbReference type="EMBL" id="BDZ41926.1"/>
    </source>
</evidence>
<dbReference type="InterPro" id="IPR010499">
    <property type="entry name" value="AraC_E-bd"/>
</dbReference>
<evidence type="ECO:0000313" key="3">
    <source>
        <dbReference type="Proteomes" id="UP001321475"/>
    </source>
</evidence>
<dbReference type="InterPro" id="IPR029442">
    <property type="entry name" value="GyrI-like"/>
</dbReference>
<dbReference type="SMART" id="SM00871">
    <property type="entry name" value="AraC_E_bind"/>
    <property type="match status" value="1"/>
</dbReference>
<reference evidence="3" key="1">
    <citation type="journal article" date="2019" name="Int. J. Syst. Evol. Microbiol.">
        <title>The Global Catalogue of Microorganisms (GCM) 10K type strain sequencing project: providing services to taxonomists for standard genome sequencing and annotation.</title>
        <authorList>
            <consortium name="The Broad Institute Genomics Platform"/>
            <consortium name="The Broad Institute Genome Sequencing Center for Infectious Disease"/>
            <person name="Wu L."/>
            <person name="Ma J."/>
        </authorList>
    </citation>
    <scope>NUCLEOTIDE SEQUENCE [LARGE SCALE GENOMIC DNA]</scope>
    <source>
        <strain evidence="3">NBRC 108565</strain>
    </source>
</reference>
<sequence length="155" mass="16102">MALDISIIDEPTVTVAAHRAVVPMSEIRGFYDGAYSAVARALGSSGGQIAGPALAWYARMPAETADVAAAFPVDGLEDGPLGDDVEVMEIVGGRAATLTLVGSYDGLPDAWGALMGWVADHGETARGDFTEIYLTEPDPDGDPEANQTRLVLPLA</sequence>
<organism evidence="2 3">
    <name type="scientific">Paraoerskovia sediminicola</name>
    <dbReference type="NCBI Taxonomy" id="1138587"/>
    <lineage>
        <taxon>Bacteria</taxon>
        <taxon>Bacillati</taxon>
        <taxon>Actinomycetota</taxon>
        <taxon>Actinomycetes</taxon>
        <taxon>Micrococcales</taxon>
        <taxon>Cellulomonadaceae</taxon>
        <taxon>Paraoerskovia</taxon>
    </lineage>
</organism>
<dbReference type="EMBL" id="AP027729">
    <property type="protein sequence ID" value="BDZ41926.1"/>
    <property type="molecule type" value="Genomic_DNA"/>
</dbReference>
<proteinExistence type="predicted"/>
<dbReference type="Gene3D" id="3.20.80.10">
    <property type="entry name" value="Regulatory factor, effector binding domain"/>
    <property type="match status" value="1"/>
</dbReference>
<keyword evidence="3" id="KW-1185">Reference proteome</keyword>
<dbReference type="SUPFAM" id="SSF55136">
    <property type="entry name" value="Probable bacterial effector-binding domain"/>
    <property type="match status" value="1"/>
</dbReference>
<name>A0ABM8G1N0_9CELL</name>
<gene>
    <name evidence="2" type="ORF">GCM10025865_12250</name>
</gene>
<dbReference type="InterPro" id="IPR011256">
    <property type="entry name" value="Reg_factor_effector_dom_sf"/>
</dbReference>
<feature type="domain" description="AraC effector-binding" evidence="1">
    <location>
        <begin position="3"/>
        <end position="155"/>
    </location>
</feature>
<accession>A0ABM8G1N0</accession>
<protein>
    <recommendedName>
        <fullName evidence="1">AraC effector-binding domain-containing protein</fullName>
    </recommendedName>
</protein>
<dbReference type="Proteomes" id="UP001321475">
    <property type="component" value="Chromosome"/>
</dbReference>
<evidence type="ECO:0000259" key="1">
    <source>
        <dbReference type="SMART" id="SM00871"/>
    </source>
</evidence>